<protein>
    <submittedName>
        <fullName evidence="2">Transcriptional regulator</fullName>
    </submittedName>
</protein>
<dbReference type="PANTHER" id="PTHR37301">
    <property type="entry name" value="DNA-BINDING PROTEIN-RELATED"/>
    <property type="match status" value="1"/>
</dbReference>
<proteinExistence type="predicted"/>
<dbReference type="Gene3D" id="1.10.260.40">
    <property type="entry name" value="lambda repressor-like DNA-binding domains"/>
    <property type="match status" value="1"/>
</dbReference>
<evidence type="ECO:0000259" key="1">
    <source>
        <dbReference type="PROSITE" id="PS50943"/>
    </source>
</evidence>
<dbReference type="CDD" id="cd00093">
    <property type="entry name" value="HTH_XRE"/>
    <property type="match status" value="1"/>
</dbReference>
<keyword evidence="2" id="KW-0614">Plasmid</keyword>
<geneLocation type="plasmid" evidence="2">
    <name>plasmid1</name>
</geneLocation>
<dbReference type="EMBL" id="AP018217">
    <property type="protein sequence ID" value="BAY72911.1"/>
    <property type="molecule type" value="Genomic_DNA"/>
</dbReference>
<dbReference type="AlphaFoldDB" id="A0A1Z4KV63"/>
<evidence type="ECO:0000313" key="2">
    <source>
        <dbReference type="EMBL" id="BAY72911.1"/>
    </source>
</evidence>
<dbReference type="PROSITE" id="PS50943">
    <property type="entry name" value="HTH_CROC1"/>
    <property type="match status" value="1"/>
</dbReference>
<dbReference type="GO" id="GO:0003677">
    <property type="term" value="F:DNA binding"/>
    <property type="evidence" value="ECO:0007669"/>
    <property type="project" value="InterPro"/>
</dbReference>
<name>A0A1Z4KV63_ANAVA</name>
<dbReference type="InterPro" id="IPR010982">
    <property type="entry name" value="Lambda_DNA-bd_dom_sf"/>
</dbReference>
<dbReference type="PANTHER" id="PTHR37301:SF1">
    <property type="entry name" value="DNA-BINDING PROTEIN"/>
    <property type="match status" value="1"/>
</dbReference>
<accession>A0A1Z4KV63</accession>
<sequence>MPVEVRLKEIRSERKISQNELARRLEMSLANVQKIEYGKAKSIPLDTLDKLCQILECEVGDLLVRVPDSDGGNFKKEQNVVQVVDEVKEDKISRLNSKSTNASGMIAA</sequence>
<organism evidence="2 3">
    <name type="scientific">Trichormus variabilis NIES-23</name>
    <dbReference type="NCBI Taxonomy" id="1973479"/>
    <lineage>
        <taxon>Bacteria</taxon>
        <taxon>Bacillati</taxon>
        <taxon>Cyanobacteriota</taxon>
        <taxon>Cyanophyceae</taxon>
        <taxon>Nostocales</taxon>
        <taxon>Nostocaceae</taxon>
        <taxon>Trichormus</taxon>
    </lineage>
</organism>
<dbReference type="SUPFAM" id="SSF47413">
    <property type="entry name" value="lambda repressor-like DNA-binding domains"/>
    <property type="match status" value="1"/>
</dbReference>
<dbReference type="Proteomes" id="UP000217507">
    <property type="component" value="Plasmid Plasmid1 dna"/>
</dbReference>
<gene>
    <name evidence="2" type="ORF">NIES23_57390</name>
</gene>
<dbReference type="InterPro" id="IPR001387">
    <property type="entry name" value="Cro/C1-type_HTH"/>
</dbReference>
<evidence type="ECO:0000313" key="3">
    <source>
        <dbReference type="Proteomes" id="UP000217507"/>
    </source>
</evidence>
<reference evidence="2 3" key="1">
    <citation type="submission" date="2017-06" db="EMBL/GenBank/DDBJ databases">
        <title>Genome sequencing of cyanobaciteial culture collection at National Institute for Environmental Studies (NIES).</title>
        <authorList>
            <person name="Hirose Y."/>
            <person name="Shimura Y."/>
            <person name="Fujisawa T."/>
            <person name="Nakamura Y."/>
            <person name="Kawachi M."/>
        </authorList>
    </citation>
    <scope>NUCLEOTIDE SEQUENCE [LARGE SCALE GENOMIC DNA]</scope>
    <source>
        <strain evidence="2 3">NIES-23</strain>
        <plasmid evidence="3">Plasmid Plasmid1 dna</plasmid>
    </source>
</reference>
<dbReference type="SMART" id="SM00530">
    <property type="entry name" value="HTH_XRE"/>
    <property type="match status" value="1"/>
</dbReference>
<feature type="domain" description="HTH cro/C1-type" evidence="1">
    <location>
        <begin position="7"/>
        <end position="62"/>
    </location>
</feature>
<dbReference type="Pfam" id="PF13443">
    <property type="entry name" value="HTH_26"/>
    <property type="match status" value="1"/>
</dbReference>